<feature type="domain" description="VWFD" evidence="6">
    <location>
        <begin position="1163"/>
        <end position="1329"/>
    </location>
</feature>
<sequence length="1856" mass="205244">MGINLILCVCFVLYLGGYAFCETLGKDFAVVFMQNFRPDHGKPRLRLTLTAFFQDTQVNISLPKTSFCKLVSVMPGSSVTVTLPVDSELLNSCRSNKVVSVHSTQELSVVANNERPYTSSTWIVYPITEWGREYYVFTPDSGPRGTFAQIAVINGPTPNLVTATLTDMVFFDKKSFSPGEPLHLTLEPWESVQLQSSYDLSGSHLVSQETIGVFTGHSCAQKNTHCTHICMQLLPITSWGSNFVAPPIQFQNTYSVYVMASAETVVIVKNDNNTLYKEMIPGSVEEFKIPSSMSAHISSTVALMALLYSSGGIYKDLIYGGFLLNLTPEEEFCSSYGLVSLPSLKNLAFIVIPRNSASQLQYNQTKLMNLQWRDVDGTTMMYTKIPYMQHSGYSVISHPYEQFGLFSVGFAKMSAYGVPGVCLDRVQSLHSSVQSMDELPLNRTDGKTVFSPLHPTCIAWGRSHFRTFDGSYVIQSGNCTAVLLALKDHETSSQSFSVERKMKPDIALIIRTSGMTIEIPVNEPGEVTVDGVQFYLPLSFQEGPLNVTRLGPFTEASFSFGLRVLIGKGFLYLTIPSFSALTGLCVGYTGNSTNQSSLGLPTDEPCASGSWRYYEECNRQISNITNTTTSCSLLEELDVFKECSEVLDSKPFVKSCMFEVCENAFFDKCKILESYAKACAVEGVNMNGWRNLAKCDLQCPLNSYYESCSPFSTCLGSQSSECDRKQCFEDCVCQPNYKLQMGSCTPMEQCLWGGNYYPNGTELLSSNCQTMCLCNGSTGEVECQNVNGCDPGYMCGLDNDLWSCLAFIKESCSVYTSSNYVTFDGHFGSIIGYCDTKMAGLCVPTNELENFDVHLITHEGATPGSNHIKAVDIYISGRLVTLSHVYNGRVEVDGVLYDTPVLLNGGEVVIFQSGLGGVIVLSYDGLTFSFDNGQVLALIPMSYTGAVCGLCVSEPTNPELEICRSDCHKNCSTCSLMGSYDLDSCGMLVDDNGPFRDCYRKLDTESFIHRCIADLCNEDDLCKVLSSYTTACQEEGAVVHSWRTDTFCSHQCPPNSHYTVCGPSCPLACNNFQPHFCPLTCRESCSCDSGYVLGGGKCVLPEDCGCLYNGHYLQLGEAFYDDDCWQLCECLNGTVTCKEQACHRGEECVIDKGVRSCLPKMMPACWVTNNLYYHTFDGAILDANGNRNYTMSKLCQPSDLLAFEVYLQSEAVETNFTMLSTATLHVYGHSLTVSRNTEGIQVDGETQYFPIVVEFGKIVASKHGPAIHITSDFGLFIFGPSWVSLQISVRYMGNVCGLCGNANGNAGDDFDAVNATEFLLQWISEEMCAYPTNMSGCVFNETSKFEDKNYCGQLLMKEGYFRHCHAVIPPEPYFKTCILHMTLESGHEEALIQNLQRYRDVCLSARTIVHPWGTGSQVEDQIELTKYPMKEKSSLIERTSGYNPQKRQHCFIFQNNYIPFGGLTFKEFAGSSNVSLVQFCPEESNITHEYFAVHYMYSDTESRGQLWFRVYGVDIVLDNQEPFNVWVNGMFIDPPAVILPGKVWLNQNGLLLTLETDIGLSILYDGQLILILFPENFHGSICGLCAQTNTSEFSTPITPTSANSWRCNGSASSDPSLCLLLLDERGPYGACHDVFSPFAFYDLCLAQQCRYDGDNLSVCQTLHDYAMICQSQGVSVQPWRKNDFCPFLCPLRSVYTPCVRPCGDRCIGDGCLAHCMEGCSCQEGLVWDGLDCVDAIFCLQSTKEELVIYESTERNQHLVCQQNETSQACLQCIVNSTEITSFAAMDPGEDDEDSGRSNGLSDPTDNESGSGSEETSSDRFLKDSSVMNNSAIKYVEGIFLTSLVTLSFCIFNVLGP</sequence>
<dbReference type="SMART" id="SM00215">
    <property type="entry name" value="VWC_out"/>
    <property type="match status" value="1"/>
</dbReference>
<dbReference type="Pfam" id="PF00094">
    <property type="entry name" value="VWD"/>
    <property type="match status" value="4"/>
</dbReference>
<feature type="region of interest" description="Disordered" evidence="4">
    <location>
        <begin position="1784"/>
        <end position="1820"/>
    </location>
</feature>
<evidence type="ECO:0000256" key="3">
    <source>
        <dbReference type="ARBA" id="ARBA00023180"/>
    </source>
</evidence>
<dbReference type="FunFam" id="2.10.25.10:FF:000055">
    <property type="entry name" value="alpha-tectorin isoform X1"/>
    <property type="match status" value="1"/>
</dbReference>
<dbReference type="SMART" id="SM00216">
    <property type="entry name" value="VWD"/>
    <property type="match status" value="3"/>
</dbReference>
<dbReference type="PANTHER" id="PTHR11339:SF409">
    <property type="match status" value="1"/>
</dbReference>
<feature type="signal peptide" evidence="5">
    <location>
        <begin position="1"/>
        <end position="21"/>
    </location>
</feature>
<dbReference type="InterPro" id="IPR035234">
    <property type="entry name" value="IgGFc-bd_N"/>
</dbReference>
<dbReference type="InterPro" id="IPR014853">
    <property type="entry name" value="VWF/SSPO/ZAN-like_Cys-rich_dom"/>
</dbReference>
<dbReference type="Gene3D" id="2.10.25.10">
    <property type="entry name" value="Laminin"/>
    <property type="match status" value="1"/>
</dbReference>
<evidence type="ECO:0000256" key="5">
    <source>
        <dbReference type="SAM" id="SignalP"/>
    </source>
</evidence>
<keyword evidence="5" id="KW-0732">Signal</keyword>
<proteinExistence type="predicted"/>
<keyword evidence="1" id="KW-0677">Repeat</keyword>
<feature type="domain" description="VWFD" evidence="6">
    <location>
        <begin position="810"/>
        <end position="988"/>
    </location>
</feature>
<dbReference type="CDD" id="cd19941">
    <property type="entry name" value="TIL"/>
    <property type="match status" value="2"/>
</dbReference>
<dbReference type="InterPro" id="IPR001007">
    <property type="entry name" value="VWF_dom"/>
</dbReference>
<keyword evidence="2" id="KW-1015">Disulfide bond</keyword>
<feature type="chain" id="PRO_5042230123" evidence="5">
    <location>
        <begin position="22"/>
        <end position="1856"/>
    </location>
</feature>
<reference evidence="7" key="1">
    <citation type="submission" date="2022-03" db="EMBL/GenBank/DDBJ databases">
        <authorList>
            <person name="Alioto T."/>
            <person name="Alioto T."/>
            <person name="Gomez Garrido J."/>
        </authorList>
    </citation>
    <scope>NUCLEOTIDE SEQUENCE</scope>
</reference>
<evidence type="ECO:0000256" key="4">
    <source>
        <dbReference type="SAM" id="MobiDB-lite"/>
    </source>
</evidence>
<keyword evidence="8" id="KW-1185">Reference proteome</keyword>
<dbReference type="Pfam" id="PF12714">
    <property type="entry name" value="TILa"/>
    <property type="match status" value="1"/>
</dbReference>
<evidence type="ECO:0000259" key="6">
    <source>
        <dbReference type="PROSITE" id="PS51233"/>
    </source>
</evidence>
<dbReference type="PANTHER" id="PTHR11339">
    <property type="entry name" value="EXTRACELLULAR MATRIX GLYCOPROTEIN RELATED"/>
    <property type="match status" value="1"/>
</dbReference>
<dbReference type="GO" id="GO:0031012">
    <property type="term" value="C:extracellular matrix"/>
    <property type="evidence" value="ECO:0007669"/>
    <property type="project" value="TreeGrafter"/>
</dbReference>
<dbReference type="Proteomes" id="UP001295444">
    <property type="component" value="Chromosome 10"/>
</dbReference>
<dbReference type="EMBL" id="OW240921">
    <property type="protein sequence ID" value="CAH2318242.1"/>
    <property type="molecule type" value="Genomic_DNA"/>
</dbReference>
<evidence type="ECO:0000313" key="7">
    <source>
        <dbReference type="EMBL" id="CAH2318242.1"/>
    </source>
</evidence>
<organism evidence="7 8">
    <name type="scientific">Pelobates cultripes</name>
    <name type="common">Western spadefoot toad</name>
    <dbReference type="NCBI Taxonomy" id="61616"/>
    <lineage>
        <taxon>Eukaryota</taxon>
        <taxon>Metazoa</taxon>
        <taxon>Chordata</taxon>
        <taxon>Craniata</taxon>
        <taxon>Vertebrata</taxon>
        <taxon>Euteleostomi</taxon>
        <taxon>Amphibia</taxon>
        <taxon>Batrachia</taxon>
        <taxon>Anura</taxon>
        <taxon>Pelobatoidea</taxon>
        <taxon>Pelobatidae</taxon>
        <taxon>Pelobates</taxon>
    </lineage>
</organism>
<dbReference type="SMART" id="SM00832">
    <property type="entry name" value="C8"/>
    <property type="match status" value="4"/>
</dbReference>
<dbReference type="InterPro" id="IPR025615">
    <property type="entry name" value="TILa_dom"/>
</dbReference>
<dbReference type="InterPro" id="IPR050780">
    <property type="entry name" value="Mucin_vWF_Thrombospondin_sf"/>
</dbReference>
<dbReference type="Pfam" id="PF01826">
    <property type="entry name" value="TIL"/>
    <property type="match status" value="1"/>
</dbReference>
<feature type="domain" description="VWFD" evidence="6">
    <location>
        <begin position="455"/>
        <end position="618"/>
    </location>
</feature>
<dbReference type="GO" id="GO:0005615">
    <property type="term" value="C:extracellular space"/>
    <property type="evidence" value="ECO:0007669"/>
    <property type="project" value="TreeGrafter"/>
</dbReference>
<dbReference type="Pfam" id="PF17517">
    <property type="entry name" value="IgGFc_binding"/>
    <property type="match status" value="1"/>
</dbReference>
<dbReference type="SUPFAM" id="SSF57567">
    <property type="entry name" value="Serine protease inhibitors"/>
    <property type="match status" value="1"/>
</dbReference>
<name>A0AAD1WPV7_PELCU</name>
<dbReference type="InterPro" id="IPR001846">
    <property type="entry name" value="VWF_type-D"/>
</dbReference>
<keyword evidence="3" id="KW-0325">Glycoprotein</keyword>
<accession>A0AAD1WPV7</accession>
<protein>
    <submittedName>
        <fullName evidence="7">C-binding -like</fullName>
    </submittedName>
</protein>
<evidence type="ECO:0000313" key="8">
    <source>
        <dbReference type="Proteomes" id="UP001295444"/>
    </source>
</evidence>
<dbReference type="PROSITE" id="PS51233">
    <property type="entry name" value="VWFD"/>
    <property type="match status" value="3"/>
</dbReference>
<dbReference type="InterPro" id="IPR002919">
    <property type="entry name" value="TIL_dom"/>
</dbReference>
<dbReference type="InterPro" id="IPR036084">
    <property type="entry name" value="Ser_inhib-like_sf"/>
</dbReference>
<evidence type="ECO:0000256" key="1">
    <source>
        <dbReference type="ARBA" id="ARBA00022737"/>
    </source>
</evidence>
<evidence type="ECO:0000256" key="2">
    <source>
        <dbReference type="ARBA" id="ARBA00023157"/>
    </source>
</evidence>
<dbReference type="SUPFAM" id="SSF57603">
    <property type="entry name" value="FnI-like domain"/>
    <property type="match status" value="1"/>
</dbReference>
<gene>
    <name evidence="7" type="ORF">PECUL_23A056136</name>
</gene>
<dbReference type="Pfam" id="PF08742">
    <property type="entry name" value="C8"/>
    <property type="match status" value="4"/>
</dbReference>